<dbReference type="EMBL" id="CP024793">
    <property type="protein sequence ID" value="AUB44853.1"/>
    <property type="molecule type" value="Genomic_DNA"/>
</dbReference>
<keyword evidence="1" id="KW-0614">Plasmid</keyword>
<evidence type="ECO:0000313" key="1">
    <source>
        <dbReference type="EMBL" id="AUB44853.1"/>
    </source>
</evidence>
<name>A0A2K8TB92_9NOSO</name>
<dbReference type="KEGG" id="nfl:COO91_11100"/>
<organism evidence="1 2">
    <name type="scientific">Nostoc flagelliforme CCNUN1</name>
    <dbReference type="NCBI Taxonomy" id="2038116"/>
    <lineage>
        <taxon>Bacteria</taxon>
        <taxon>Bacillati</taxon>
        <taxon>Cyanobacteriota</taxon>
        <taxon>Cyanophyceae</taxon>
        <taxon>Nostocales</taxon>
        <taxon>Nostocaceae</taxon>
        <taxon>Nostoc</taxon>
    </lineage>
</organism>
<dbReference type="NCBIfam" id="NF041064">
    <property type="entry name" value="DpdG"/>
    <property type="match status" value="1"/>
</dbReference>
<protein>
    <submittedName>
        <fullName evidence="1">Uncharacterized protein</fullName>
    </submittedName>
</protein>
<geneLocation type="plasmid" evidence="2">
    <name>pnfsy08</name>
</geneLocation>
<dbReference type="OrthoDB" id="507005at2"/>
<dbReference type="RefSeq" id="WP_100904386.1">
    <property type="nucleotide sequence ID" value="NZ_CAWNNC010000009.1"/>
</dbReference>
<dbReference type="AlphaFoldDB" id="A0A2K8TB92"/>
<dbReference type="InterPro" id="IPR049812">
    <property type="entry name" value="DpdG-like"/>
</dbReference>
<dbReference type="Proteomes" id="UP000232003">
    <property type="component" value="Plasmid pNFSY08"/>
</dbReference>
<gene>
    <name evidence="1" type="ORF">COO91_11100</name>
</gene>
<proteinExistence type="predicted"/>
<reference evidence="1 2" key="1">
    <citation type="submission" date="2017-11" db="EMBL/GenBank/DDBJ databases">
        <title>Complete genome of a free-living desiccation-tolerant cyanobacterium and its photosynthetic adaptation to extreme terrestrial habitat.</title>
        <authorList>
            <person name="Shang J."/>
        </authorList>
    </citation>
    <scope>NUCLEOTIDE SEQUENCE [LARGE SCALE GENOMIC DNA]</scope>
    <source>
        <strain evidence="1 2">CCNUN1</strain>
        <plasmid evidence="2">pnfsy08</plasmid>
    </source>
</reference>
<evidence type="ECO:0000313" key="2">
    <source>
        <dbReference type="Proteomes" id="UP000232003"/>
    </source>
</evidence>
<sequence length="306" mass="35284">MSVLKTGLAHPSRMRGIFRYLLHAQGQREKRDVLERILSPDKLVEHLASEEKSKDKKTSHPMFNDAIRESIKCQLLIEENEEVTINQNLPKDAINPQLGDKLLADTFTYLFFTSDNEDEEDFGRVCAWYLAQDIYDAPGTWEEVEKRISEQKVGDFLKMSSSRLFVQMDDWMRYLGFAWGHTLGVSGEKLVKVTVPDPTAYIKRNLKLLFDGEQEITIQDFINRLAKQCPLFETGKFREEVESQIGTREANFLSTSTAFALFRLHDEGDIQLERQSDSAFMILPKVNNQVDNDGRISHIIWKGEKS</sequence>
<accession>A0A2K8TB92</accession>
<keyword evidence="2" id="KW-1185">Reference proteome</keyword>